<dbReference type="STRING" id="555778.Hneap_1046"/>
<gene>
    <name evidence="2" type="ordered locus">Hneap_1046</name>
</gene>
<dbReference type="HOGENOM" id="CLU_141680_0_0_6"/>
<proteinExistence type="predicted"/>
<organism evidence="2 3">
    <name type="scientific">Halothiobacillus neapolitanus (strain ATCC 23641 / DSM 15147 / CIP 104769 / NCIMB 8539 / c2)</name>
    <name type="common">Thiobacillus neapolitanus</name>
    <dbReference type="NCBI Taxonomy" id="555778"/>
    <lineage>
        <taxon>Bacteria</taxon>
        <taxon>Pseudomonadati</taxon>
        <taxon>Pseudomonadota</taxon>
        <taxon>Gammaproteobacteria</taxon>
        <taxon>Chromatiales</taxon>
        <taxon>Halothiobacillaceae</taxon>
        <taxon>Halothiobacillus</taxon>
    </lineage>
</organism>
<keyword evidence="3" id="KW-1185">Reference proteome</keyword>
<feature type="region of interest" description="Disordered" evidence="1">
    <location>
        <begin position="121"/>
        <end position="140"/>
    </location>
</feature>
<evidence type="ECO:0000313" key="2">
    <source>
        <dbReference type="EMBL" id="ACX95882.1"/>
    </source>
</evidence>
<protein>
    <submittedName>
        <fullName evidence="2">Uncharacterized protein</fullName>
    </submittedName>
</protein>
<evidence type="ECO:0000313" key="3">
    <source>
        <dbReference type="Proteomes" id="UP000009102"/>
    </source>
</evidence>
<dbReference type="Proteomes" id="UP000009102">
    <property type="component" value="Chromosome"/>
</dbReference>
<dbReference type="EMBL" id="CP001801">
    <property type="protein sequence ID" value="ACX95882.1"/>
    <property type="molecule type" value="Genomic_DNA"/>
</dbReference>
<accession>D0KZK9</accession>
<feature type="compositionally biased region" description="Basic and acidic residues" evidence="1">
    <location>
        <begin position="127"/>
        <end position="140"/>
    </location>
</feature>
<evidence type="ECO:0000256" key="1">
    <source>
        <dbReference type="SAM" id="MobiDB-lite"/>
    </source>
</evidence>
<sequence length="140" mass="15844">MDSSERIKHREITFRGPHHNGDQAAGACAFAVHLDGVQDAQPKNPACMWVAYDLQMICLKVLRRHLQLAGFHLDASLMNKLKIALIEYSEENQREAMGLGNCPMPNQAFKPTAEQLSACQRFSRHQGSTERGDDPWQHYL</sequence>
<name>D0KZK9_HALNC</name>
<reference evidence="2 3" key="1">
    <citation type="submission" date="2009-10" db="EMBL/GenBank/DDBJ databases">
        <title>Complete sequence of Halothiobacillus neapolitanus c2.</title>
        <authorList>
            <consortium name="US DOE Joint Genome Institute"/>
            <person name="Lucas S."/>
            <person name="Copeland A."/>
            <person name="Lapidus A."/>
            <person name="Glavina del Rio T."/>
            <person name="Tice H."/>
            <person name="Bruce D."/>
            <person name="Goodwin L."/>
            <person name="Pitluck S."/>
            <person name="Davenport K."/>
            <person name="Brettin T."/>
            <person name="Detter J.C."/>
            <person name="Han C."/>
            <person name="Tapia R."/>
            <person name="Larimer F."/>
            <person name="Land M."/>
            <person name="Hauser L."/>
            <person name="Kyrpides N."/>
            <person name="Mikhailova N."/>
            <person name="Kerfeld C."/>
            <person name="Cannon G."/>
            <person name="Heinhort S."/>
        </authorList>
    </citation>
    <scope>NUCLEOTIDE SEQUENCE [LARGE SCALE GENOMIC DNA]</scope>
    <source>
        <strain evidence="3">ATCC 23641 / c2</strain>
    </source>
</reference>
<dbReference type="AlphaFoldDB" id="D0KZK9"/>
<dbReference type="eggNOG" id="ENOG5032A39">
    <property type="taxonomic scope" value="Bacteria"/>
</dbReference>
<dbReference type="KEGG" id="hna:Hneap_1046"/>